<accession>A0A6M9PU11</accession>
<dbReference type="GO" id="GO:0005886">
    <property type="term" value="C:plasma membrane"/>
    <property type="evidence" value="ECO:0007669"/>
    <property type="project" value="UniProtKB-SubCell"/>
</dbReference>
<evidence type="ECO:0000256" key="8">
    <source>
        <dbReference type="ARBA" id="ARBA00038436"/>
    </source>
</evidence>
<dbReference type="GO" id="GO:0022857">
    <property type="term" value="F:transmembrane transporter activity"/>
    <property type="evidence" value="ECO:0007669"/>
    <property type="project" value="UniProtKB-UniRule"/>
</dbReference>
<keyword evidence="4 9" id="KW-0997">Cell inner membrane</keyword>
<dbReference type="Proteomes" id="UP000500806">
    <property type="component" value="Chromosome"/>
</dbReference>
<proteinExistence type="inferred from homology"/>
<dbReference type="InterPro" id="IPR055348">
    <property type="entry name" value="DctQ"/>
</dbReference>
<comment type="similarity">
    <text evidence="8 9">Belongs to the TRAP transporter small permease family.</text>
</comment>
<dbReference type="PANTHER" id="PTHR35011">
    <property type="entry name" value="2,3-DIKETO-L-GULONATE TRAP TRANSPORTER SMALL PERMEASE PROTEIN YIAM"/>
    <property type="match status" value="1"/>
</dbReference>
<dbReference type="Pfam" id="PF04290">
    <property type="entry name" value="DctQ"/>
    <property type="match status" value="1"/>
</dbReference>
<feature type="domain" description="Tripartite ATP-independent periplasmic transporters DctQ component" evidence="10">
    <location>
        <begin position="30"/>
        <end position="162"/>
    </location>
</feature>
<organism evidence="11 12">
    <name type="scientific">Polynucleobacter antarcticus</name>
    <dbReference type="NCBI Taxonomy" id="1743162"/>
    <lineage>
        <taxon>Bacteria</taxon>
        <taxon>Pseudomonadati</taxon>
        <taxon>Pseudomonadota</taxon>
        <taxon>Betaproteobacteria</taxon>
        <taxon>Burkholderiales</taxon>
        <taxon>Burkholderiaceae</taxon>
        <taxon>Polynucleobacter</taxon>
    </lineage>
</organism>
<keyword evidence="7 9" id="KW-0472">Membrane</keyword>
<comment type="subcellular location">
    <subcellularLocation>
        <location evidence="1 9">Cell inner membrane</location>
        <topology evidence="1 9">Multi-pass membrane protein</topology>
    </subcellularLocation>
</comment>
<evidence type="ECO:0000256" key="6">
    <source>
        <dbReference type="ARBA" id="ARBA00022989"/>
    </source>
</evidence>
<keyword evidence="5 9" id="KW-0812">Transmembrane</keyword>
<comment type="subunit">
    <text evidence="9">The complex comprises the extracytoplasmic solute receptor protein and the two transmembrane proteins.</text>
</comment>
<evidence type="ECO:0000259" key="10">
    <source>
        <dbReference type="Pfam" id="PF04290"/>
    </source>
</evidence>
<evidence type="ECO:0000256" key="9">
    <source>
        <dbReference type="RuleBase" id="RU369079"/>
    </source>
</evidence>
<keyword evidence="6 9" id="KW-1133">Transmembrane helix</keyword>
<dbReference type="PANTHER" id="PTHR35011:SF4">
    <property type="entry name" value="SLL1102 PROTEIN"/>
    <property type="match status" value="1"/>
</dbReference>
<feature type="transmembrane region" description="Helical" evidence="9">
    <location>
        <begin position="137"/>
        <end position="156"/>
    </location>
</feature>
<keyword evidence="3" id="KW-1003">Cell membrane</keyword>
<evidence type="ECO:0000256" key="1">
    <source>
        <dbReference type="ARBA" id="ARBA00004429"/>
    </source>
</evidence>
<dbReference type="AlphaFoldDB" id="A0A6M9PU11"/>
<evidence type="ECO:0000313" key="11">
    <source>
        <dbReference type="EMBL" id="QKM63332.1"/>
    </source>
</evidence>
<protein>
    <recommendedName>
        <fullName evidence="9">TRAP transporter small permease protein</fullName>
    </recommendedName>
</protein>
<evidence type="ECO:0000313" key="12">
    <source>
        <dbReference type="Proteomes" id="UP000500806"/>
    </source>
</evidence>
<reference evidence="11 12" key="1">
    <citation type="submission" date="2018-04" db="EMBL/GenBank/DDBJ databases">
        <title>Polynucleobacter sp. LimPoW16 genome.</title>
        <authorList>
            <person name="Hahn M.W."/>
        </authorList>
    </citation>
    <scope>NUCLEOTIDE SEQUENCE [LARGE SCALE GENOMIC DNA]</scope>
    <source>
        <strain evidence="11 12">LimPoW16</strain>
    </source>
</reference>
<dbReference type="InterPro" id="IPR007387">
    <property type="entry name" value="TRAP_DctQ"/>
</dbReference>
<evidence type="ECO:0000256" key="2">
    <source>
        <dbReference type="ARBA" id="ARBA00022448"/>
    </source>
</evidence>
<sequence length="173" mass="19262">MQQLLTKIAVRIEGLIDFTGKATSYVALAIVGLIAVNVFLRYTMSVGSVWAQELEWHLLAALILFGMSYALLRGDNVRVDLFYGNYSPKSKYRVDILSAVLTIIVALLFIYLSFFYVMQSYSIGEMSPDPGGIPYRWIVKGLIPIGFILLALQGLAELCRVILNRPEVGGKHV</sequence>
<evidence type="ECO:0000256" key="4">
    <source>
        <dbReference type="ARBA" id="ARBA00022519"/>
    </source>
</evidence>
<keyword evidence="2 9" id="KW-0813">Transport</keyword>
<evidence type="ECO:0000256" key="5">
    <source>
        <dbReference type="ARBA" id="ARBA00022692"/>
    </source>
</evidence>
<feature type="transmembrane region" description="Helical" evidence="9">
    <location>
        <begin position="25"/>
        <end position="44"/>
    </location>
</feature>
<dbReference type="RefSeq" id="WP_173943500.1">
    <property type="nucleotide sequence ID" value="NZ_CBCSCD010000002.1"/>
</dbReference>
<feature type="transmembrane region" description="Helical" evidence="9">
    <location>
        <begin position="92"/>
        <end position="117"/>
    </location>
</feature>
<dbReference type="KEGG" id="pani:DCO16_09955"/>
<dbReference type="EMBL" id="CP028941">
    <property type="protein sequence ID" value="QKM63332.1"/>
    <property type="molecule type" value="Genomic_DNA"/>
</dbReference>
<name>A0A6M9PU11_9BURK</name>
<evidence type="ECO:0000256" key="7">
    <source>
        <dbReference type="ARBA" id="ARBA00023136"/>
    </source>
</evidence>
<feature type="transmembrane region" description="Helical" evidence="9">
    <location>
        <begin position="56"/>
        <end position="72"/>
    </location>
</feature>
<comment type="function">
    <text evidence="9">Part of the tripartite ATP-independent periplasmic (TRAP) transport system.</text>
</comment>
<evidence type="ECO:0000256" key="3">
    <source>
        <dbReference type="ARBA" id="ARBA00022475"/>
    </source>
</evidence>
<gene>
    <name evidence="11" type="ORF">DCO16_09955</name>
</gene>
<keyword evidence="12" id="KW-1185">Reference proteome</keyword>